<dbReference type="PANTHER" id="PTHR42781:SF4">
    <property type="entry name" value="SPERMIDINE_PUTRESCINE IMPORT ATP-BINDING PROTEIN POTA"/>
    <property type="match status" value="1"/>
</dbReference>
<dbReference type="GO" id="GO:1901238">
    <property type="term" value="F:ABC-type tungstate transporter activity"/>
    <property type="evidence" value="ECO:0007669"/>
    <property type="project" value="UniProtKB-EC"/>
</dbReference>
<evidence type="ECO:0000256" key="1">
    <source>
        <dbReference type="ARBA" id="ARBA00004202"/>
    </source>
</evidence>
<dbReference type="PANTHER" id="PTHR42781">
    <property type="entry name" value="SPERMIDINE/PUTRESCINE IMPORT ATP-BINDING PROTEIN POTA"/>
    <property type="match status" value="1"/>
</dbReference>
<keyword evidence="2" id="KW-0813">Transport</keyword>
<evidence type="ECO:0000259" key="13">
    <source>
        <dbReference type="PROSITE" id="PS51866"/>
    </source>
</evidence>
<evidence type="ECO:0000259" key="12">
    <source>
        <dbReference type="PROSITE" id="PS50893"/>
    </source>
</evidence>
<dbReference type="PROSITE" id="PS00211">
    <property type="entry name" value="ABC_TRANSPORTER_1"/>
    <property type="match status" value="1"/>
</dbReference>
<dbReference type="GO" id="GO:0016887">
    <property type="term" value="F:ATP hydrolysis activity"/>
    <property type="evidence" value="ECO:0007669"/>
    <property type="project" value="InterPro"/>
</dbReference>
<reference evidence="14 15" key="1">
    <citation type="submission" date="2010-06" db="EMBL/GenBank/DDBJ databases">
        <title>Complete sequence chromosome of Methanohalobium evestigatum Z-7303.</title>
        <authorList>
            <consortium name="US DOE Joint Genome Institute"/>
            <person name="Lucas S."/>
            <person name="Copeland A."/>
            <person name="Lapidus A."/>
            <person name="Cheng J.-F."/>
            <person name="Bruce D."/>
            <person name="Goodwin L."/>
            <person name="Pitluck S."/>
            <person name="Saunders E."/>
            <person name="Detter J.C."/>
            <person name="Han C."/>
            <person name="Tapia R."/>
            <person name="Land M."/>
            <person name="Hauser L."/>
            <person name="Kyrpides N."/>
            <person name="Mikhailova N."/>
            <person name="Sieprawska-Lupa M."/>
            <person name="Whitman W.B."/>
            <person name="Anderson I."/>
            <person name="Woyke T."/>
        </authorList>
    </citation>
    <scope>NUCLEOTIDE SEQUENCE [LARGE SCALE GENOMIC DNA]</scope>
    <source>
        <strain evidence="15">ATCC BAA-1072 / DSM 3721 / NBRC 107634 / OCM 161 / Z-7303</strain>
    </source>
</reference>
<dbReference type="AlphaFoldDB" id="D7EB87"/>
<dbReference type="PROSITE" id="PS50893">
    <property type="entry name" value="ABC_TRANSPORTER_2"/>
    <property type="match status" value="1"/>
</dbReference>
<dbReference type="EMBL" id="CP002069">
    <property type="protein sequence ID" value="ADI74604.1"/>
    <property type="molecule type" value="Genomic_DNA"/>
</dbReference>
<dbReference type="InterPro" id="IPR017871">
    <property type="entry name" value="ABC_transporter-like_CS"/>
</dbReference>
<keyword evidence="4" id="KW-0547">Nucleotide-binding</keyword>
<dbReference type="InterPro" id="IPR050093">
    <property type="entry name" value="ABC_SmlMolc_Importer"/>
</dbReference>
<dbReference type="GeneID" id="9347420"/>
<comment type="similarity">
    <text evidence="6">Belongs to the ABC transporter superfamily. Sulfate/tungstate importer (TC 3.A.1.6) family.</text>
</comment>
<dbReference type="RefSeq" id="WP_013195169.1">
    <property type="nucleotide sequence ID" value="NC_014253.1"/>
</dbReference>
<dbReference type="GO" id="GO:0005524">
    <property type="term" value="F:ATP binding"/>
    <property type="evidence" value="ECO:0007669"/>
    <property type="project" value="UniProtKB-KW"/>
</dbReference>
<evidence type="ECO:0000256" key="4">
    <source>
        <dbReference type="ARBA" id="ARBA00022741"/>
    </source>
</evidence>
<dbReference type="Pfam" id="PF00005">
    <property type="entry name" value="ABC_tran"/>
    <property type="match status" value="1"/>
</dbReference>
<dbReference type="SUPFAM" id="SSF52540">
    <property type="entry name" value="P-loop containing nucleoside triphosphate hydrolases"/>
    <property type="match status" value="1"/>
</dbReference>
<dbReference type="Pfam" id="PF03459">
    <property type="entry name" value="TOBE"/>
    <property type="match status" value="1"/>
</dbReference>
<evidence type="ECO:0000256" key="5">
    <source>
        <dbReference type="ARBA" id="ARBA00022840"/>
    </source>
</evidence>
<evidence type="ECO:0000256" key="9">
    <source>
        <dbReference type="ARBA" id="ARBA00041133"/>
    </source>
</evidence>
<evidence type="ECO:0000256" key="10">
    <source>
        <dbReference type="ARBA" id="ARBA00047936"/>
    </source>
</evidence>
<protein>
    <recommendedName>
        <fullName evidence="9">Molybdate/tungstate import ATP-binding protein WtpC</fullName>
        <ecNumber evidence="8">7.3.2.6</ecNumber>
    </recommendedName>
</protein>
<dbReference type="PROSITE" id="PS51866">
    <property type="entry name" value="MOP"/>
    <property type="match status" value="1"/>
</dbReference>
<dbReference type="STRING" id="644295.Metev_1767"/>
<keyword evidence="5" id="KW-0067">ATP-binding</keyword>
<comment type="subcellular location">
    <subcellularLocation>
        <location evidence="1">Cell membrane</location>
        <topology evidence="1">Peripheral membrane protein</topology>
    </subcellularLocation>
</comment>
<evidence type="ECO:0000256" key="2">
    <source>
        <dbReference type="ARBA" id="ARBA00022448"/>
    </source>
</evidence>
<dbReference type="CDD" id="cd03299">
    <property type="entry name" value="ABC_ModC_like"/>
    <property type="match status" value="1"/>
</dbReference>
<comment type="catalytic activity">
    <reaction evidence="10">
        <text>tungstate(in) + ATP + H2O = tungstate(out) + ADP + phosphate + H(+)</text>
        <dbReference type="Rhea" id="RHEA:35027"/>
        <dbReference type="ChEBI" id="CHEBI:15377"/>
        <dbReference type="ChEBI" id="CHEBI:15378"/>
        <dbReference type="ChEBI" id="CHEBI:30616"/>
        <dbReference type="ChEBI" id="CHEBI:43474"/>
        <dbReference type="ChEBI" id="CHEBI:46502"/>
        <dbReference type="ChEBI" id="CHEBI:456216"/>
        <dbReference type="EC" id="7.3.2.6"/>
    </reaction>
</comment>
<evidence type="ECO:0000256" key="6">
    <source>
        <dbReference type="ARBA" id="ARBA00038307"/>
    </source>
</evidence>
<organism evidence="14 15">
    <name type="scientific">Methanohalobium evestigatum (strain ATCC BAA-1072 / DSM 3721 / NBRC 107634 / OCM 161 / Z-7303)</name>
    <dbReference type="NCBI Taxonomy" id="644295"/>
    <lineage>
        <taxon>Archaea</taxon>
        <taxon>Methanobacteriati</taxon>
        <taxon>Methanobacteriota</taxon>
        <taxon>Stenosarchaea group</taxon>
        <taxon>Methanomicrobia</taxon>
        <taxon>Methanosarcinales</taxon>
        <taxon>Methanosarcinaceae</taxon>
        <taxon>Methanohalobium</taxon>
    </lineage>
</organism>
<dbReference type="Proteomes" id="UP000000391">
    <property type="component" value="Chromosome"/>
</dbReference>
<dbReference type="InterPro" id="IPR003593">
    <property type="entry name" value="AAA+_ATPase"/>
</dbReference>
<dbReference type="Gene3D" id="2.40.50.100">
    <property type="match status" value="1"/>
</dbReference>
<evidence type="ECO:0000313" key="14">
    <source>
        <dbReference type="EMBL" id="ADI74604.1"/>
    </source>
</evidence>
<dbReference type="FunFam" id="3.40.50.300:FF:000425">
    <property type="entry name" value="Probable ABC transporter, ATP-binding subunit"/>
    <property type="match status" value="1"/>
</dbReference>
<dbReference type="InterPro" id="IPR003439">
    <property type="entry name" value="ABC_transporter-like_ATP-bd"/>
</dbReference>
<feature type="domain" description="ABC transporter" evidence="12">
    <location>
        <begin position="2"/>
        <end position="227"/>
    </location>
</feature>
<feature type="domain" description="Mop" evidence="13">
    <location>
        <begin position="283"/>
        <end position="348"/>
    </location>
</feature>
<keyword evidence="3" id="KW-0500">Molybdenum</keyword>
<dbReference type="KEGG" id="mev:Metev_1767"/>
<dbReference type="InterPro" id="IPR008995">
    <property type="entry name" value="Mo/tungstate-bd_C_term_dom"/>
</dbReference>
<evidence type="ECO:0000256" key="8">
    <source>
        <dbReference type="ARBA" id="ARBA00039025"/>
    </source>
</evidence>
<dbReference type="SUPFAM" id="SSF50331">
    <property type="entry name" value="MOP-like"/>
    <property type="match status" value="1"/>
</dbReference>
<dbReference type="NCBIfam" id="TIGR00638">
    <property type="entry name" value="Mop"/>
    <property type="match status" value="1"/>
</dbReference>
<dbReference type="Gene3D" id="3.40.50.300">
    <property type="entry name" value="P-loop containing nucleotide triphosphate hydrolases"/>
    <property type="match status" value="1"/>
</dbReference>
<dbReference type="SMART" id="SM00382">
    <property type="entry name" value="AAA"/>
    <property type="match status" value="1"/>
</dbReference>
<dbReference type="GO" id="GO:0015689">
    <property type="term" value="P:molybdate ion transport"/>
    <property type="evidence" value="ECO:0007669"/>
    <property type="project" value="InterPro"/>
</dbReference>
<dbReference type="OrthoDB" id="18368at2157"/>
<comment type="function">
    <text evidence="11">Part of the ABC transporter complex WtpABC involved in molybdate/tungstate import. Responsible for energy coupling to the transport system.</text>
</comment>
<dbReference type="InterPro" id="IPR027417">
    <property type="entry name" value="P-loop_NTPase"/>
</dbReference>
<comment type="subunit">
    <text evidence="7">The complex is composed of two ATP-binding proteins (WtpC), two transmembrane proteins (WtpB) and a solute-binding protein (WtpA).</text>
</comment>
<evidence type="ECO:0000256" key="7">
    <source>
        <dbReference type="ARBA" id="ARBA00038781"/>
    </source>
</evidence>
<dbReference type="InterPro" id="IPR004606">
    <property type="entry name" value="Mop_domain"/>
</dbReference>
<dbReference type="EC" id="7.3.2.6" evidence="8"/>
<evidence type="ECO:0000256" key="3">
    <source>
        <dbReference type="ARBA" id="ARBA00022505"/>
    </source>
</evidence>
<dbReference type="InterPro" id="IPR005116">
    <property type="entry name" value="Transp-assoc_OB_typ1"/>
</dbReference>
<keyword evidence="15" id="KW-1185">Reference proteome</keyword>
<evidence type="ECO:0000256" key="11">
    <source>
        <dbReference type="ARBA" id="ARBA00057369"/>
    </source>
</evidence>
<dbReference type="HOGENOM" id="CLU_000604_1_1_2"/>
<accession>D7EB87</accession>
<gene>
    <name evidence="14" type="ordered locus">Metev_1767</name>
</gene>
<evidence type="ECO:0000313" key="15">
    <source>
        <dbReference type="Proteomes" id="UP000000391"/>
    </source>
</evidence>
<dbReference type="GO" id="GO:0005886">
    <property type="term" value="C:plasma membrane"/>
    <property type="evidence" value="ECO:0007669"/>
    <property type="project" value="UniProtKB-SubCell"/>
</dbReference>
<name>D7EB87_METEZ</name>
<sequence>MIEIKNLNRDWGDFSIKNLDLTIQNGEYFVLLGPTGAGKTLVLELIAGFHQPEKGYISFNGNNIDSLPPEKRNIGFVYQNYSLFPHMNVEQNIGFGARMRGIKNPKIRDMAEYLNISHILHRNPITLSGGEQQRVALARALIINPDILLLDEPLSALDPRTQEDTRKILKKVHEDTGVTVVHVTHDQTEARVLADRIGVMMDGGLMQVGTPGEIFNKPVNNKVADFVGVENVFKGIVTRSNNGMINLDVYGNNICAISNYEKGETVYGCLRPENVTISKTEFESSARNTFYATVVEMELMGVLLRVKLNMGKDFNINSLITRQSATELDLKPGDRVVVSFKAAAIHII</sequence>
<proteinExistence type="inferred from homology"/>